<dbReference type="EMBL" id="BAABDD010000007">
    <property type="protein sequence ID" value="GAA3739976.1"/>
    <property type="molecule type" value="Genomic_DNA"/>
</dbReference>
<keyword evidence="3" id="KW-1185">Reference proteome</keyword>
<dbReference type="InterPro" id="IPR026449">
    <property type="entry name" value="GRASP_SAV_5884"/>
</dbReference>
<evidence type="ECO:0000313" key="3">
    <source>
        <dbReference type="Proteomes" id="UP001500908"/>
    </source>
</evidence>
<dbReference type="Gene3D" id="3.30.470.20">
    <property type="entry name" value="ATP-grasp fold, B domain"/>
    <property type="match status" value="1"/>
</dbReference>
<organism evidence="2 3">
    <name type="scientific">Salinactinospora qingdaonensis</name>
    <dbReference type="NCBI Taxonomy" id="702744"/>
    <lineage>
        <taxon>Bacteria</taxon>
        <taxon>Bacillati</taxon>
        <taxon>Actinomycetota</taxon>
        <taxon>Actinomycetes</taxon>
        <taxon>Streptosporangiales</taxon>
        <taxon>Nocardiopsidaceae</taxon>
        <taxon>Salinactinospora</taxon>
    </lineage>
</organism>
<protein>
    <submittedName>
        <fullName evidence="2">ATP-grasp ribosomal peptide maturase</fullName>
    </submittedName>
</protein>
<dbReference type="SUPFAM" id="SSF56059">
    <property type="entry name" value="Glutathione synthetase ATP-binding domain-like"/>
    <property type="match status" value="1"/>
</dbReference>
<dbReference type="RefSeq" id="WP_344969936.1">
    <property type="nucleotide sequence ID" value="NZ_BAABDD010000007.1"/>
</dbReference>
<dbReference type="Proteomes" id="UP001500908">
    <property type="component" value="Unassembled WGS sequence"/>
</dbReference>
<dbReference type="PANTHER" id="PTHR21621:SF0">
    <property type="entry name" value="BETA-CITRYLGLUTAMATE SYNTHASE B-RELATED"/>
    <property type="match status" value="1"/>
</dbReference>
<accession>A0ABP7FHT0</accession>
<comment type="caution">
    <text evidence="2">The sequence shown here is derived from an EMBL/GenBank/DDBJ whole genome shotgun (WGS) entry which is preliminary data.</text>
</comment>
<reference evidence="3" key="1">
    <citation type="journal article" date="2019" name="Int. J. Syst. Evol. Microbiol.">
        <title>The Global Catalogue of Microorganisms (GCM) 10K type strain sequencing project: providing services to taxonomists for standard genome sequencing and annotation.</title>
        <authorList>
            <consortium name="The Broad Institute Genomics Platform"/>
            <consortium name="The Broad Institute Genome Sequencing Center for Infectious Disease"/>
            <person name="Wu L."/>
            <person name="Ma J."/>
        </authorList>
    </citation>
    <scope>NUCLEOTIDE SEQUENCE [LARGE SCALE GENOMIC DNA]</scope>
    <source>
        <strain evidence="3">JCM 17137</strain>
    </source>
</reference>
<dbReference type="PANTHER" id="PTHR21621">
    <property type="entry name" value="RIBOSOMAL PROTEIN S6 MODIFICATION PROTEIN"/>
    <property type="match status" value="1"/>
</dbReference>
<dbReference type="Pfam" id="PF21068">
    <property type="entry name" value="ATPgraspMvdD"/>
    <property type="match status" value="1"/>
</dbReference>
<evidence type="ECO:0000313" key="2">
    <source>
        <dbReference type="EMBL" id="GAA3739976.1"/>
    </source>
</evidence>
<sequence>MAVLILTNTYDPTADDVIRRLHDRDVPVFRVDPADFPQRLKLHAELDAGHWSGVVETEKRSLDLSTVVGVWYRRPRRFEFPDGMNASEVEFAQDEARRGFGGVLNTLPGWLNHPAAIGRAEYKPHQLAEATSAGLNVPRTLVTNDPARAEQWCSDVGRVVYKPLGAATFSEDNTHFSIYTTPMPPTGWGDPALRHTAHLFQKQIDKDYEVRVTVVDEHVFPAGIHTRSDAAQVDWRTDYQALTYSTPPLPRRVLAGVRELTRRLHLRYAAMDFAVDRSGRWWFLEANPNGQYGWIQHATTHEIGEAIADALTKKETR</sequence>
<proteinExistence type="predicted"/>
<feature type="domain" description="MvdD-like pre-ATP grasp" evidence="1">
    <location>
        <begin position="3"/>
        <end position="115"/>
    </location>
</feature>
<dbReference type="NCBIfam" id="TIGR04187">
    <property type="entry name" value="GRASP_SAV_5884"/>
    <property type="match status" value="1"/>
</dbReference>
<gene>
    <name evidence="2" type="primary">tgmB_4</name>
    <name evidence="2" type="ORF">GCM10022402_19710</name>
</gene>
<dbReference type="InterPro" id="IPR048936">
    <property type="entry name" value="MvdD-like_ATPgrasp"/>
</dbReference>
<evidence type="ECO:0000259" key="1">
    <source>
        <dbReference type="Pfam" id="PF21068"/>
    </source>
</evidence>
<name>A0ABP7FHT0_9ACTN</name>